<evidence type="ECO:0000259" key="1">
    <source>
        <dbReference type="SMART" id="SM00460"/>
    </source>
</evidence>
<dbReference type="InterPro" id="IPR038765">
    <property type="entry name" value="Papain-like_cys_pep_sf"/>
</dbReference>
<evidence type="ECO:0000313" key="3">
    <source>
        <dbReference type="Proteomes" id="UP001597371"/>
    </source>
</evidence>
<dbReference type="SMART" id="SM00460">
    <property type="entry name" value="TGc"/>
    <property type="match status" value="1"/>
</dbReference>
<dbReference type="Proteomes" id="UP001597371">
    <property type="component" value="Unassembled WGS sequence"/>
</dbReference>
<dbReference type="InterPro" id="IPR002931">
    <property type="entry name" value="Transglutaminase-like"/>
</dbReference>
<name>A0ABW5CRA4_9HYPH</name>
<reference evidence="3" key="1">
    <citation type="journal article" date="2019" name="Int. J. Syst. Evol. Microbiol.">
        <title>The Global Catalogue of Microorganisms (GCM) 10K type strain sequencing project: providing services to taxonomists for standard genome sequencing and annotation.</title>
        <authorList>
            <consortium name="The Broad Institute Genomics Platform"/>
            <consortium name="The Broad Institute Genome Sequencing Center for Infectious Disease"/>
            <person name="Wu L."/>
            <person name="Ma J."/>
        </authorList>
    </citation>
    <scope>NUCLEOTIDE SEQUENCE [LARGE SCALE GENOMIC DNA]</scope>
    <source>
        <strain evidence="3">ZS-35-S2</strain>
    </source>
</reference>
<protein>
    <submittedName>
        <fullName evidence="2">Transglutaminase domain-containing protein</fullName>
    </submittedName>
</protein>
<organism evidence="2 3">
    <name type="scientific">Aureimonas populi</name>
    <dbReference type="NCBI Taxonomy" id="1701758"/>
    <lineage>
        <taxon>Bacteria</taxon>
        <taxon>Pseudomonadati</taxon>
        <taxon>Pseudomonadota</taxon>
        <taxon>Alphaproteobacteria</taxon>
        <taxon>Hyphomicrobiales</taxon>
        <taxon>Aurantimonadaceae</taxon>
        <taxon>Aureimonas</taxon>
    </lineage>
</organism>
<comment type="caution">
    <text evidence="2">The sequence shown here is derived from an EMBL/GenBank/DDBJ whole genome shotgun (WGS) entry which is preliminary data.</text>
</comment>
<keyword evidence="3" id="KW-1185">Reference proteome</keyword>
<dbReference type="Pfam" id="PF01841">
    <property type="entry name" value="Transglut_core"/>
    <property type="match status" value="1"/>
</dbReference>
<gene>
    <name evidence="2" type="ORF">ACFSKQ_13050</name>
</gene>
<accession>A0ABW5CRA4</accession>
<dbReference type="Gene3D" id="3.10.620.30">
    <property type="match status" value="1"/>
</dbReference>
<dbReference type="EMBL" id="JBHUIJ010000016">
    <property type="protein sequence ID" value="MFD2238378.1"/>
    <property type="molecule type" value="Genomic_DNA"/>
</dbReference>
<dbReference type="InterPro" id="IPR013589">
    <property type="entry name" value="Bac_transglu_N"/>
</dbReference>
<dbReference type="Pfam" id="PF08379">
    <property type="entry name" value="Bact_transglu_N"/>
    <property type="match status" value="1"/>
</dbReference>
<dbReference type="SUPFAM" id="SSF54001">
    <property type="entry name" value="Cysteine proteinases"/>
    <property type="match status" value="1"/>
</dbReference>
<dbReference type="PANTHER" id="PTHR33490:SF7">
    <property type="entry name" value="BLR2979 PROTEIN"/>
    <property type="match status" value="1"/>
</dbReference>
<dbReference type="RefSeq" id="WP_209737047.1">
    <property type="nucleotide sequence ID" value="NZ_CP072611.1"/>
</dbReference>
<feature type="domain" description="Transglutaminase-like" evidence="1">
    <location>
        <begin position="175"/>
        <end position="246"/>
    </location>
</feature>
<sequence>MRYDLRLRIGYRYAFPVKEARHALRICPRTDRGQSVERLALELRPTPAELAADTDFFGNATRHLRLEGAHGEFAVEMRARARVSRGPPPAHTPTLRQIAQAAERCREPEGGSPIHHLGPSRLVSLPRAARDFAAGAIGAPDTPALKAVLALARAIQRDFLYESGSTGIQTRVEETLRDRRGVCQDFAHLMIAALRGLGVPAAYVSGFIRTEPPPGLPRLEGADSMHAWVDVWLGEEAGWVGFDPTNGCLALDGHIIVALGRDYADVAPVDGVLITAGPQSAWHNVDVIPLENEE</sequence>
<evidence type="ECO:0000313" key="2">
    <source>
        <dbReference type="EMBL" id="MFD2238378.1"/>
    </source>
</evidence>
<dbReference type="PANTHER" id="PTHR33490">
    <property type="entry name" value="BLR5614 PROTEIN-RELATED"/>
    <property type="match status" value="1"/>
</dbReference>
<proteinExistence type="predicted"/>